<evidence type="ECO:0000313" key="3">
    <source>
        <dbReference type="Proteomes" id="UP000314982"/>
    </source>
</evidence>
<organism evidence="2 3">
    <name type="scientific">Hucho hucho</name>
    <name type="common">huchen</name>
    <dbReference type="NCBI Taxonomy" id="62062"/>
    <lineage>
        <taxon>Eukaryota</taxon>
        <taxon>Metazoa</taxon>
        <taxon>Chordata</taxon>
        <taxon>Craniata</taxon>
        <taxon>Vertebrata</taxon>
        <taxon>Euteleostomi</taxon>
        <taxon>Actinopterygii</taxon>
        <taxon>Neopterygii</taxon>
        <taxon>Teleostei</taxon>
        <taxon>Protacanthopterygii</taxon>
        <taxon>Salmoniformes</taxon>
        <taxon>Salmonidae</taxon>
        <taxon>Salmoninae</taxon>
        <taxon>Hucho</taxon>
    </lineage>
</organism>
<reference evidence="2" key="3">
    <citation type="submission" date="2025-09" db="UniProtKB">
        <authorList>
            <consortium name="Ensembl"/>
        </authorList>
    </citation>
    <scope>IDENTIFICATION</scope>
</reference>
<accession>A0A4W5QI69</accession>
<dbReference type="Ensembl" id="ENSHHUT00000074564.1">
    <property type="protein sequence ID" value="ENSHHUP00000072174.1"/>
    <property type="gene ID" value="ENSHHUG00000042376.1"/>
</dbReference>
<feature type="region of interest" description="Disordered" evidence="1">
    <location>
        <begin position="62"/>
        <end position="131"/>
    </location>
</feature>
<proteinExistence type="predicted"/>
<protein>
    <submittedName>
        <fullName evidence="2">Uncharacterized protein</fullName>
    </submittedName>
</protein>
<evidence type="ECO:0000256" key="1">
    <source>
        <dbReference type="SAM" id="MobiDB-lite"/>
    </source>
</evidence>
<dbReference type="AlphaFoldDB" id="A0A4W5QI69"/>
<reference evidence="3" key="1">
    <citation type="submission" date="2018-06" db="EMBL/GenBank/DDBJ databases">
        <title>Genome assembly of Danube salmon.</title>
        <authorList>
            <person name="Macqueen D.J."/>
            <person name="Gundappa M.K."/>
        </authorList>
    </citation>
    <scope>NUCLEOTIDE SEQUENCE [LARGE SCALE GENOMIC DNA]</scope>
</reference>
<dbReference type="Proteomes" id="UP000314982">
    <property type="component" value="Unassembled WGS sequence"/>
</dbReference>
<evidence type="ECO:0000313" key="2">
    <source>
        <dbReference type="Ensembl" id="ENSHHUP00000072174.1"/>
    </source>
</evidence>
<dbReference type="STRING" id="62062.ENSHHUP00000072174"/>
<name>A0A4W5QI69_9TELE</name>
<sequence>MDNWKCTGILKGDGSPVNGSSGQPSAMNTMVGSTVQTSQNALNGSAAGRYFFPPLDAPRAGSRYGHLLPPPSLIEHSDAQSSPPLFPHSLAVHSQLPQSPLAIHGQPPHSPLSRHRLYSPSRALNTLPEHD</sequence>
<keyword evidence="3" id="KW-1185">Reference proteome</keyword>
<reference evidence="2" key="2">
    <citation type="submission" date="2025-08" db="UniProtKB">
        <authorList>
            <consortium name="Ensembl"/>
        </authorList>
    </citation>
    <scope>IDENTIFICATION</scope>
</reference>